<name>A0AAU9M6N8_9ASTR</name>
<feature type="compositionally biased region" description="Acidic residues" evidence="1">
    <location>
        <begin position="1"/>
        <end position="10"/>
    </location>
</feature>
<reference evidence="2 3" key="1">
    <citation type="submission" date="2022-01" db="EMBL/GenBank/DDBJ databases">
        <authorList>
            <person name="Xiong W."/>
            <person name="Schranz E."/>
        </authorList>
    </citation>
    <scope>NUCLEOTIDE SEQUENCE [LARGE SCALE GENOMIC DNA]</scope>
</reference>
<keyword evidence="3" id="KW-1185">Reference proteome</keyword>
<feature type="region of interest" description="Disordered" evidence="1">
    <location>
        <begin position="192"/>
        <end position="226"/>
    </location>
</feature>
<feature type="compositionally biased region" description="Low complexity" evidence="1">
    <location>
        <begin position="213"/>
        <end position="224"/>
    </location>
</feature>
<feature type="region of interest" description="Disordered" evidence="1">
    <location>
        <begin position="1"/>
        <end position="100"/>
    </location>
</feature>
<gene>
    <name evidence="2" type="ORF">LVIROSA_LOCUS9191</name>
</gene>
<evidence type="ECO:0000313" key="2">
    <source>
        <dbReference type="EMBL" id="CAH1421814.1"/>
    </source>
</evidence>
<accession>A0AAU9M6N8</accession>
<dbReference type="EMBL" id="CAKMRJ010001112">
    <property type="protein sequence ID" value="CAH1421814.1"/>
    <property type="molecule type" value="Genomic_DNA"/>
</dbReference>
<feature type="compositionally biased region" description="Basic and acidic residues" evidence="1">
    <location>
        <begin position="11"/>
        <end position="30"/>
    </location>
</feature>
<organism evidence="2 3">
    <name type="scientific">Lactuca virosa</name>
    <dbReference type="NCBI Taxonomy" id="75947"/>
    <lineage>
        <taxon>Eukaryota</taxon>
        <taxon>Viridiplantae</taxon>
        <taxon>Streptophyta</taxon>
        <taxon>Embryophyta</taxon>
        <taxon>Tracheophyta</taxon>
        <taxon>Spermatophyta</taxon>
        <taxon>Magnoliopsida</taxon>
        <taxon>eudicotyledons</taxon>
        <taxon>Gunneridae</taxon>
        <taxon>Pentapetalae</taxon>
        <taxon>asterids</taxon>
        <taxon>campanulids</taxon>
        <taxon>Asterales</taxon>
        <taxon>Asteraceae</taxon>
        <taxon>Cichorioideae</taxon>
        <taxon>Cichorieae</taxon>
        <taxon>Lactucinae</taxon>
        <taxon>Lactuca</taxon>
    </lineage>
</organism>
<dbReference type="Proteomes" id="UP001157418">
    <property type="component" value="Unassembled WGS sequence"/>
</dbReference>
<feature type="compositionally biased region" description="Polar residues" evidence="1">
    <location>
        <begin position="78"/>
        <end position="100"/>
    </location>
</feature>
<feature type="compositionally biased region" description="Basic and acidic residues" evidence="1">
    <location>
        <begin position="59"/>
        <end position="77"/>
    </location>
</feature>
<comment type="caution">
    <text evidence="2">The sequence shown here is derived from an EMBL/GenBank/DDBJ whole genome shotgun (WGS) entry which is preliminary data.</text>
</comment>
<sequence>MADDGYEREEGEIVEKEGTKSMQETNRDDGMQTNSELTPEESTVPEAPPARTEVNSGEEESHREHNHGDDIPRKTNEETNGNSKTITDNGNIPPTMNSIECGGVNQTLPVSPISNTNRMVNGLHMGCFGPFPSPVLSEAQTQGVVGSLGKRKRMESTEPIFPINNITPMASLFDEIQDAHLFNLNTRQLIGSSISTPDSPSLDLKRVADGQGSEPSNSECPSSSLEAGKTAEIDQELGFEIESGNPVLQESLHSHASTDSIDDLCNIHRPTISSTITPPSSASSHQAGVNMVAELIGVTLGPRSRNVVLQNKYFLP</sequence>
<dbReference type="AlphaFoldDB" id="A0AAU9M6N8"/>
<protein>
    <submittedName>
        <fullName evidence="2">Uncharacterized protein</fullName>
    </submittedName>
</protein>
<proteinExistence type="predicted"/>
<evidence type="ECO:0000256" key="1">
    <source>
        <dbReference type="SAM" id="MobiDB-lite"/>
    </source>
</evidence>
<evidence type="ECO:0000313" key="3">
    <source>
        <dbReference type="Proteomes" id="UP001157418"/>
    </source>
</evidence>
<feature type="compositionally biased region" description="Polar residues" evidence="1">
    <location>
        <begin position="31"/>
        <end position="41"/>
    </location>
</feature>